<proteinExistence type="inferred from homology"/>
<evidence type="ECO:0000256" key="1">
    <source>
        <dbReference type="ARBA" id="ARBA00008791"/>
    </source>
</evidence>
<dbReference type="InterPro" id="IPR006015">
    <property type="entry name" value="Universal_stress_UspA"/>
</dbReference>
<dbReference type="PRINTS" id="PR01438">
    <property type="entry name" value="UNVRSLSTRESS"/>
</dbReference>
<accession>A0ABY7K252</accession>
<sequence length="278" mass="29461">MRPNSEVVVGVDGSAGSAAAVRWAAHLAESNRDLLAIVHSSDACDSVLAQSSAVRAELRAAVRPLVDAAREIAALAEPALPVRSEILLGTPWRQLADLSRRAGLLVVGRSGQNRARTVLLGSTPTRLAARTPCPLAVVPAGAMWPPERVVVAVGAQPEDVELLRYAELTAASIRVPLTAVHVTPDGTAPAGIEPPGTQLLTGQPTAELTRFCRPRDLLVIGRRARRSAITQEPRYRQLLDTAACPVVLVPLARPTEVRDELSRAVTDRADTQPEGALL</sequence>
<feature type="domain" description="UspA" evidence="2">
    <location>
        <begin position="7"/>
        <end position="139"/>
    </location>
</feature>
<name>A0ABY7K252_9ACTN</name>
<dbReference type="EMBL" id="CP097463">
    <property type="protein sequence ID" value="WAX57632.1"/>
    <property type="molecule type" value="Genomic_DNA"/>
</dbReference>
<comment type="similarity">
    <text evidence="1">Belongs to the universal stress protein A family.</text>
</comment>
<dbReference type="InterPro" id="IPR006016">
    <property type="entry name" value="UspA"/>
</dbReference>
<dbReference type="PANTHER" id="PTHR46268:SF6">
    <property type="entry name" value="UNIVERSAL STRESS PROTEIN UP12"/>
    <property type="match status" value="1"/>
</dbReference>
<organism evidence="3 4">
    <name type="scientific">Jatrophihabitans cynanchi</name>
    <dbReference type="NCBI Taxonomy" id="2944128"/>
    <lineage>
        <taxon>Bacteria</taxon>
        <taxon>Bacillati</taxon>
        <taxon>Actinomycetota</taxon>
        <taxon>Actinomycetes</taxon>
        <taxon>Jatrophihabitantales</taxon>
        <taxon>Jatrophihabitantaceae</taxon>
        <taxon>Jatrophihabitans</taxon>
    </lineage>
</organism>
<dbReference type="CDD" id="cd00293">
    <property type="entry name" value="USP-like"/>
    <property type="match status" value="1"/>
</dbReference>
<dbReference type="Pfam" id="PF00582">
    <property type="entry name" value="Usp"/>
    <property type="match status" value="1"/>
</dbReference>
<protein>
    <submittedName>
        <fullName evidence="3">Universal stress protein</fullName>
    </submittedName>
</protein>
<evidence type="ECO:0000259" key="2">
    <source>
        <dbReference type="Pfam" id="PF00582"/>
    </source>
</evidence>
<evidence type="ECO:0000313" key="4">
    <source>
        <dbReference type="Proteomes" id="UP001164693"/>
    </source>
</evidence>
<evidence type="ECO:0000313" key="3">
    <source>
        <dbReference type="EMBL" id="WAX57632.1"/>
    </source>
</evidence>
<dbReference type="SUPFAM" id="SSF52402">
    <property type="entry name" value="Adenine nucleotide alpha hydrolases-like"/>
    <property type="match status" value="2"/>
</dbReference>
<reference evidence="3" key="1">
    <citation type="submission" date="2022-05" db="EMBL/GenBank/DDBJ databases">
        <title>Jatrophihabitans sp. SB3-54 whole genome sequence.</title>
        <authorList>
            <person name="Suh M.K."/>
            <person name="Eom M.K."/>
            <person name="Kim J.S."/>
            <person name="Kim H.S."/>
            <person name="Do H.E."/>
            <person name="Shin Y.K."/>
            <person name="Lee J.-S."/>
        </authorList>
    </citation>
    <scope>NUCLEOTIDE SEQUENCE</scope>
    <source>
        <strain evidence="3">SB3-54</strain>
    </source>
</reference>
<gene>
    <name evidence="3" type="ORF">M6B22_02420</name>
</gene>
<dbReference type="Proteomes" id="UP001164693">
    <property type="component" value="Chromosome"/>
</dbReference>
<keyword evidence="4" id="KW-1185">Reference proteome</keyword>
<dbReference type="Gene3D" id="3.40.50.12370">
    <property type="match status" value="1"/>
</dbReference>
<dbReference type="RefSeq" id="WP_269444178.1">
    <property type="nucleotide sequence ID" value="NZ_CP097463.1"/>
</dbReference>
<dbReference type="PANTHER" id="PTHR46268">
    <property type="entry name" value="STRESS RESPONSE PROTEIN NHAX"/>
    <property type="match status" value="1"/>
</dbReference>